<feature type="compositionally biased region" description="Basic and acidic residues" evidence="1">
    <location>
        <begin position="19"/>
        <end position="51"/>
    </location>
</feature>
<keyword evidence="3" id="KW-1185">Reference proteome</keyword>
<evidence type="ECO:0000256" key="1">
    <source>
        <dbReference type="SAM" id="MobiDB-lite"/>
    </source>
</evidence>
<comment type="caution">
    <text evidence="2">The sequence shown here is derived from an EMBL/GenBank/DDBJ whole genome shotgun (WGS) entry which is preliminary data.</text>
</comment>
<proteinExistence type="predicted"/>
<accession>A0ABQ2LCV7</accession>
<protein>
    <submittedName>
        <fullName evidence="2">Uncharacterized protein</fullName>
    </submittedName>
</protein>
<evidence type="ECO:0000313" key="3">
    <source>
        <dbReference type="Proteomes" id="UP000602381"/>
    </source>
</evidence>
<sequence length="83" mass="9709">MGSYFCRIEKNKRHHEKIKKSDRQRQQIQAEFRKQPPDQERNNSADDRMKAESAGAPIASTDDREMQGQAYGQKQGKNRQTFP</sequence>
<name>A0ABQ2LCV7_9PROT</name>
<reference evidence="3" key="1">
    <citation type="journal article" date="2019" name="Int. J. Syst. Evol. Microbiol.">
        <title>The Global Catalogue of Microorganisms (GCM) 10K type strain sequencing project: providing services to taxonomists for standard genome sequencing and annotation.</title>
        <authorList>
            <consortium name="The Broad Institute Genomics Platform"/>
            <consortium name="The Broad Institute Genome Sequencing Center for Infectious Disease"/>
            <person name="Wu L."/>
            <person name="Ma J."/>
        </authorList>
    </citation>
    <scope>NUCLEOTIDE SEQUENCE [LARGE SCALE GENOMIC DNA]</scope>
    <source>
        <strain evidence="3">JCM 17843</strain>
    </source>
</reference>
<gene>
    <name evidence="2" type="ORF">GCM10007972_13730</name>
</gene>
<dbReference type="EMBL" id="BMOV01000004">
    <property type="protein sequence ID" value="GGO10673.1"/>
    <property type="molecule type" value="Genomic_DNA"/>
</dbReference>
<feature type="region of interest" description="Disordered" evidence="1">
    <location>
        <begin position="1"/>
        <end position="83"/>
    </location>
</feature>
<organism evidence="2 3">
    <name type="scientific">Iodidimonas muriae</name>
    <dbReference type="NCBI Taxonomy" id="261467"/>
    <lineage>
        <taxon>Bacteria</taxon>
        <taxon>Pseudomonadati</taxon>
        <taxon>Pseudomonadota</taxon>
        <taxon>Alphaproteobacteria</taxon>
        <taxon>Iodidimonadales</taxon>
        <taxon>Iodidimonadaceae</taxon>
        <taxon>Iodidimonas</taxon>
    </lineage>
</organism>
<dbReference type="Proteomes" id="UP000602381">
    <property type="component" value="Unassembled WGS sequence"/>
</dbReference>
<evidence type="ECO:0000313" key="2">
    <source>
        <dbReference type="EMBL" id="GGO10673.1"/>
    </source>
</evidence>